<feature type="compositionally biased region" description="Polar residues" evidence="1">
    <location>
        <begin position="179"/>
        <end position="191"/>
    </location>
</feature>
<organism evidence="2 3">
    <name type="scientific">Blattamonas nauphoetae</name>
    <dbReference type="NCBI Taxonomy" id="2049346"/>
    <lineage>
        <taxon>Eukaryota</taxon>
        <taxon>Metamonada</taxon>
        <taxon>Preaxostyla</taxon>
        <taxon>Oxymonadida</taxon>
        <taxon>Blattamonas</taxon>
    </lineage>
</organism>
<feature type="compositionally biased region" description="Basic and acidic residues" evidence="1">
    <location>
        <begin position="512"/>
        <end position="539"/>
    </location>
</feature>
<feature type="compositionally biased region" description="Basic and acidic residues" evidence="1">
    <location>
        <begin position="155"/>
        <end position="169"/>
    </location>
</feature>
<reference evidence="2 3" key="1">
    <citation type="journal article" date="2022" name="bioRxiv">
        <title>Genomics of Preaxostyla Flagellates Illuminates Evolutionary Transitions and the Path Towards Mitochondrial Loss.</title>
        <authorList>
            <person name="Novak L.V.F."/>
            <person name="Treitli S.C."/>
            <person name="Pyrih J."/>
            <person name="Halakuc P."/>
            <person name="Pipaliya S.V."/>
            <person name="Vacek V."/>
            <person name="Brzon O."/>
            <person name="Soukal P."/>
            <person name="Eme L."/>
            <person name="Dacks J.B."/>
            <person name="Karnkowska A."/>
            <person name="Elias M."/>
            <person name="Hampl V."/>
        </authorList>
    </citation>
    <scope>NUCLEOTIDE SEQUENCE [LARGE SCALE GENOMIC DNA]</scope>
    <source>
        <strain evidence="2">NAU3</strain>
        <tissue evidence="2">Gut</tissue>
    </source>
</reference>
<feature type="region of interest" description="Disordered" evidence="1">
    <location>
        <begin position="661"/>
        <end position="714"/>
    </location>
</feature>
<feature type="compositionally biased region" description="Polar residues" evidence="1">
    <location>
        <begin position="348"/>
        <end position="366"/>
    </location>
</feature>
<feature type="region of interest" description="Disordered" evidence="1">
    <location>
        <begin position="512"/>
        <end position="550"/>
    </location>
</feature>
<dbReference type="EMBL" id="JARBJD010000167">
    <property type="protein sequence ID" value="KAK2948844.1"/>
    <property type="molecule type" value="Genomic_DNA"/>
</dbReference>
<feature type="compositionally biased region" description="Basic and acidic residues" evidence="1">
    <location>
        <begin position="981"/>
        <end position="995"/>
    </location>
</feature>
<sequence length="1036" mass="118805">MSKLSTHASNAKRDRNVCQYVLERAIDTDSSDCPIHTPTVSASRSDTRAILRSAESDAPQHRSERVHASTSTPRWTSTWTGWITLFSFFVYTQHARVERDADFLPTLLSPPPTLKREDPNQEIKEQEPKSILETTNLNVFAKEFVYTKHRLKKERKLDPKDSKTDDKKKTTATPPQTPQNPIKVTTTSPHQSNNSPSMPIHPSSIPHSSHTHQPTSHHPPWPTSQSYKYEPHHHSRHPSSGYHNSSNFGVPFASTSHPFAPFRPTDPKRSQNSLYGAIHTSPSPNPHKTQPYPPIGRWYDPSTATKPTPTEKANRYYDPAQPLPQSFPAQTLTLSDIPAFHPSHKDPNQSPTSKPEKNVPQSSFVTRIQDIPVFMPDKSRQKQEKSPEEQKETANLALSNSLIESSPPAQNERFHNKRREEDEILSKDSDSSSDYESRSRDHYDHRRRYEERREEERRRENERRDHRSSSHGIEEEEKMRLIREIKREWEREERERKRRKELERREREYLRRDDRREEERRRHREEERRREASGEHQPHQIETAQPLTRNQPFHHSLFDLTQDSDDSNSANQKRNEIEYAGAPQTHPNFLREPSPPTIEISNPKFDLPLQLGQVLHVPMRPLFATTQPQPIPELPKRTIEFIPQAEPEMEKVGTELPQVPVQQPPVQTANPHIYTPSPQPPQTHLAPLISQPTQNSPPGQLVTSPTQQPSAQLQSSVHGFIQIIHSPISTPPPHALHSFLPSFSEPTATLDDPAEAYVLWELFTSFEENEKDGQNNENTEAAAPIDFSQPVPITHLPELQRRRRNLLRFFHKRQYDRLTSLDRVVKRVGIEVVRVEKDVGDERTFVEEEPPHSSSPMFRERAEEERRKEEAKKLAALEAPKQAPPPKEKPKPETPSKPTAKKPTPIQKTTVPVPPSSSVTAQLNTSPPLTVPGASSAPLLSSEAGEMEGKPAVRIKIQAAPEFVRSALPLLIPRKKRKGKKKEEDAKETVERTEKEEEERLEEAGVEDKADNRHGLKECLEWRSDEFVVLFSDLLS</sequence>
<feature type="compositionally biased region" description="Basic and acidic residues" evidence="1">
    <location>
        <begin position="114"/>
        <end position="129"/>
    </location>
</feature>
<feature type="region of interest" description="Disordered" evidence="1">
    <location>
        <begin position="579"/>
        <end position="603"/>
    </location>
</feature>
<evidence type="ECO:0000313" key="2">
    <source>
        <dbReference type="EMBL" id="KAK2948844.1"/>
    </source>
</evidence>
<keyword evidence="3" id="KW-1185">Reference proteome</keyword>
<accession>A0ABQ9XAX6</accession>
<feature type="compositionally biased region" description="Polar residues" evidence="1">
    <location>
        <begin position="540"/>
        <end position="550"/>
    </location>
</feature>
<evidence type="ECO:0000313" key="3">
    <source>
        <dbReference type="Proteomes" id="UP001281761"/>
    </source>
</evidence>
<evidence type="ECO:0000256" key="1">
    <source>
        <dbReference type="SAM" id="MobiDB-lite"/>
    </source>
</evidence>
<comment type="caution">
    <text evidence="2">The sequence shown here is derived from an EMBL/GenBank/DDBJ whole genome shotgun (WGS) entry which is preliminary data.</text>
</comment>
<feature type="compositionally biased region" description="Polar residues" evidence="1">
    <location>
        <begin position="270"/>
        <end position="288"/>
    </location>
</feature>
<feature type="region of interest" description="Disordered" evidence="1">
    <location>
        <begin position="843"/>
        <end position="948"/>
    </location>
</feature>
<feature type="region of interest" description="Disordered" evidence="1">
    <location>
        <begin position="108"/>
        <end position="129"/>
    </location>
</feature>
<name>A0ABQ9XAX6_9EUKA</name>
<feature type="region of interest" description="Disordered" evidence="1">
    <location>
        <begin position="975"/>
        <end position="1010"/>
    </location>
</feature>
<proteinExistence type="predicted"/>
<feature type="compositionally biased region" description="Basic and acidic residues" evidence="1">
    <location>
        <begin position="412"/>
        <end position="468"/>
    </location>
</feature>
<dbReference type="Proteomes" id="UP001281761">
    <property type="component" value="Unassembled WGS sequence"/>
</dbReference>
<feature type="compositionally biased region" description="Polar residues" evidence="1">
    <location>
        <begin position="323"/>
        <end position="334"/>
    </location>
</feature>
<feature type="compositionally biased region" description="Low complexity" evidence="1">
    <location>
        <begin position="896"/>
        <end position="920"/>
    </location>
</feature>
<feature type="compositionally biased region" description="Basic and acidic residues" evidence="1">
    <location>
        <begin position="858"/>
        <end position="875"/>
    </location>
</feature>
<feature type="compositionally biased region" description="Polar residues" evidence="1">
    <location>
        <begin position="690"/>
        <end position="714"/>
    </location>
</feature>
<protein>
    <submittedName>
        <fullName evidence="2">Uncharacterized protein</fullName>
    </submittedName>
</protein>
<feature type="compositionally biased region" description="Low complexity" evidence="1">
    <location>
        <begin position="192"/>
        <end position="216"/>
    </location>
</feature>
<feature type="region of interest" description="Disordered" evidence="1">
    <location>
        <begin position="151"/>
        <end position="246"/>
    </location>
</feature>
<feature type="compositionally biased region" description="Polar residues" evidence="1">
    <location>
        <begin position="396"/>
        <end position="409"/>
    </location>
</feature>
<feature type="region of interest" description="Disordered" evidence="1">
    <location>
        <begin position="258"/>
        <end position="480"/>
    </location>
</feature>
<feature type="compositionally biased region" description="Basic and acidic residues" evidence="1">
    <location>
        <begin position="377"/>
        <end position="392"/>
    </location>
</feature>
<gene>
    <name evidence="2" type="ORF">BLNAU_16187</name>
</gene>